<proteinExistence type="predicted"/>
<sequence>MIAYYSSCIKNQPHHRNISTPVPCFVFRRQLPIAQKSPPAHCHVDYSLQSSSVERAGQILVQEPEQTSSPVTGALFVPHRLRLRNLQEAKQASTSESALVQTARRFVLLGTQSLSHRSPAAIASTQIQWRGHGRAPAGIGRASEDKLFW</sequence>
<keyword evidence="2" id="KW-1185">Reference proteome</keyword>
<organism evidence="1 2">
    <name type="scientific">Aedes albopictus</name>
    <name type="common">Asian tiger mosquito</name>
    <name type="synonym">Stegomyia albopicta</name>
    <dbReference type="NCBI Taxonomy" id="7160"/>
    <lineage>
        <taxon>Eukaryota</taxon>
        <taxon>Metazoa</taxon>
        <taxon>Ecdysozoa</taxon>
        <taxon>Arthropoda</taxon>
        <taxon>Hexapoda</taxon>
        <taxon>Insecta</taxon>
        <taxon>Pterygota</taxon>
        <taxon>Neoptera</taxon>
        <taxon>Endopterygota</taxon>
        <taxon>Diptera</taxon>
        <taxon>Nematocera</taxon>
        <taxon>Culicoidea</taxon>
        <taxon>Culicidae</taxon>
        <taxon>Culicinae</taxon>
        <taxon>Aedini</taxon>
        <taxon>Aedes</taxon>
        <taxon>Stegomyia</taxon>
    </lineage>
</organism>
<name>A0ABM1ZB45_AEDAL</name>
<dbReference type="GeneID" id="134284522"/>
<dbReference type="EnsemblMetazoa" id="AALFPA23_016789.R24504">
    <property type="protein sequence ID" value="AALFPA23_016789.P24504"/>
    <property type="gene ID" value="AALFPA23_016789"/>
</dbReference>
<accession>A0ABM1ZB45</accession>
<dbReference type="RefSeq" id="XP_062699470.1">
    <property type="nucleotide sequence ID" value="XM_062843486.1"/>
</dbReference>
<dbReference type="Proteomes" id="UP000069940">
    <property type="component" value="Unassembled WGS sequence"/>
</dbReference>
<protein>
    <recommendedName>
        <fullName evidence="3">Secreted protein</fullName>
    </recommendedName>
</protein>
<reference evidence="2" key="1">
    <citation type="journal article" date="2015" name="Proc. Natl. Acad. Sci. U.S.A.">
        <title>Genome sequence of the Asian Tiger mosquito, Aedes albopictus, reveals insights into its biology, genetics, and evolution.</title>
        <authorList>
            <person name="Chen X.G."/>
            <person name="Jiang X."/>
            <person name="Gu J."/>
            <person name="Xu M."/>
            <person name="Wu Y."/>
            <person name="Deng Y."/>
            <person name="Zhang C."/>
            <person name="Bonizzoni M."/>
            <person name="Dermauw W."/>
            <person name="Vontas J."/>
            <person name="Armbruster P."/>
            <person name="Huang X."/>
            <person name="Yang Y."/>
            <person name="Zhang H."/>
            <person name="He W."/>
            <person name="Peng H."/>
            <person name="Liu Y."/>
            <person name="Wu K."/>
            <person name="Chen J."/>
            <person name="Lirakis M."/>
            <person name="Topalis P."/>
            <person name="Van Leeuwen T."/>
            <person name="Hall A.B."/>
            <person name="Jiang X."/>
            <person name="Thorpe C."/>
            <person name="Mueller R.L."/>
            <person name="Sun C."/>
            <person name="Waterhouse R.M."/>
            <person name="Yan G."/>
            <person name="Tu Z.J."/>
            <person name="Fang X."/>
            <person name="James A.A."/>
        </authorList>
    </citation>
    <scope>NUCLEOTIDE SEQUENCE [LARGE SCALE GENOMIC DNA]</scope>
    <source>
        <strain evidence="2">Foshan</strain>
    </source>
</reference>
<evidence type="ECO:0000313" key="1">
    <source>
        <dbReference type="EnsemblMetazoa" id="AALFPA23_016789.P24504"/>
    </source>
</evidence>
<evidence type="ECO:0000313" key="2">
    <source>
        <dbReference type="Proteomes" id="UP000069940"/>
    </source>
</evidence>
<evidence type="ECO:0008006" key="3">
    <source>
        <dbReference type="Google" id="ProtNLM"/>
    </source>
</evidence>
<reference evidence="1" key="2">
    <citation type="submission" date="2025-05" db="UniProtKB">
        <authorList>
            <consortium name="EnsemblMetazoa"/>
        </authorList>
    </citation>
    <scope>IDENTIFICATION</scope>
    <source>
        <strain evidence="1">Foshan</strain>
    </source>
</reference>